<gene>
    <name evidence="3" type="ORF">AU210_015726</name>
</gene>
<reference evidence="3 4" key="1">
    <citation type="journal article" date="2016" name="Environ. Microbiol.">
        <title>Effector profiles distinguish formae speciales of Fusarium oxysporum.</title>
        <authorList>
            <person name="van Dam P."/>
            <person name="Fokkens L."/>
            <person name="Schmidt S.M."/>
            <person name="Linmans J.H."/>
            <person name="Kistler H.C."/>
            <person name="Ma L.J."/>
            <person name="Rep M."/>
        </authorList>
    </citation>
    <scope>NUCLEOTIDE SEQUENCE [LARGE SCALE GENOMIC DNA]</scope>
    <source>
        <strain evidence="3 4">Forc016</strain>
    </source>
</reference>
<feature type="compositionally biased region" description="Polar residues" evidence="1">
    <location>
        <begin position="78"/>
        <end position="90"/>
    </location>
</feature>
<dbReference type="InterPro" id="IPR046347">
    <property type="entry name" value="bZIP_sf"/>
</dbReference>
<feature type="region of interest" description="Disordered" evidence="1">
    <location>
        <begin position="1"/>
        <end position="112"/>
    </location>
</feature>
<evidence type="ECO:0000313" key="4">
    <source>
        <dbReference type="Proteomes" id="UP000219602"/>
    </source>
</evidence>
<feature type="compositionally biased region" description="Low complexity" evidence="1">
    <location>
        <begin position="96"/>
        <end position="111"/>
    </location>
</feature>
<dbReference type="EMBL" id="MABQ02000012">
    <property type="protein sequence ID" value="PCD21923.1"/>
    <property type="molecule type" value="Genomic_DNA"/>
</dbReference>
<evidence type="ECO:0000313" key="3">
    <source>
        <dbReference type="EMBL" id="PCD21923.1"/>
    </source>
</evidence>
<dbReference type="STRING" id="327505.A0A2H3G8B0"/>
<comment type="caution">
    <text evidence="3">The sequence shown here is derived from an EMBL/GenBank/DDBJ whole genome shotgun (WGS) entry which is preliminary data.</text>
</comment>
<evidence type="ECO:0000259" key="2">
    <source>
        <dbReference type="PROSITE" id="PS00036"/>
    </source>
</evidence>
<accession>A0A2H3G8B0</accession>
<evidence type="ECO:0000256" key="1">
    <source>
        <dbReference type="SAM" id="MobiDB-lite"/>
    </source>
</evidence>
<organism evidence="3 4">
    <name type="scientific">Fusarium oxysporum f. sp. radicis-cucumerinum</name>
    <dbReference type="NCBI Taxonomy" id="327505"/>
    <lineage>
        <taxon>Eukaryota</taxon>
        <taxon>Fungi</taxon>
        <taxon>Dikarya</taxon>
        <taxon>Ascomycota</taxon>
        <taxon>Pezizomycotina</taxon>
        <taxon>Sordariomycetes</taxon>
        <taxon>Hypocreomycetidae</taxon>
        <taxon>Hypocreales</taxon>
        <taxon>Nectriaceae</taxon>
        <taxon>Fusarium</taxon>
        <taxon>Fusarium oxysporum species complex</taxon>
    </lineage>
</organism>
<sequence length="208" mass="23002">MSLFMTQPTYAYAAAPPPPRQYSGTSSAFSASANPDEDWTKISDLAERRRIQNRIAQRNYRKKLKRRLEDLERRAGSPNDTESNKQPQKPTKSKRFPSASKSRKSPSPALSEAVVSNGRFAPPMRPNGGLFFPGTYGDRARSDSAPQFTYSTYPAPDEILLAPYTSAQSCPAVTTADVYPDYMTASTVPMTPPSMTHLSDAIKREVSQ</sequence>
<feature type="compositionally biased region" description="Basic and acidic residues" evidence="1">
    <location>
        <begin position="38"/>
        <end position="50"/>
    </location>
</feature>
<dbReference type="PANTHER" id="PTHR39607:SF1">
    <property type="entry name" value="B-ZIP TRANSCRIPTION FACTOR (EUROFUNG)"/>
    <property type="match status" value="1"/>
</dbReference>
<proteinExistence type="predicted"/>
<protein>
    <recommendedName>
        <fullName evidence="2">BZIP domain-containing protein</fullName>
    </recommendedName>
</protein>
<name>A0A2H3G8B0_FUSOX</name>
<dbReference type="InterPro" id="IPR052635">
    <property type="entry name" value="Sec_Metab_Biosynth_Reg"/>
</dbReference>
<dbReference type="PROSITE" id="PS00036">
    <property type="entry name" value="BZIP_BASIC"/>
    <property type="match status" value="1"/>
</dbReference>
<dbReference type="GO" id="GO:0003700">
    <property type="term" value="F:DNA-binding transcription factor activity"/>
    <property type="evidence" value="ECO:0007669"/>
    <property type="project" value="InterPro"/>
</dbReference>
<dbReference type="InterPro" id="IPR004827">
    <property type="entry name" value="bZIP"/>
</dbReference>
<feature type="region of interest" description="Disordered" evidence="1">
    <location>
        <begin position="188"/>
        <end position="208"/>
    </location>
</feature>
<dbReference type="Gene3D" id="1.20.5.170">
    <property type="match status" value="1"/>
</dbReference>
<reference evidence="3 4" key="2">
    <citation type="journal article" date="2017" name="Sci. Rep.">
        <title>A mobile pathogenicity chromosome in Fusarium oxysporum for infection of multiple cucurbit species.</title>
        <authorList>
            <person name="van Dam P."/>
            <person name="Fokkens L."/>
            <person name="Ayukawa Y."/>
            <person name="van der Gragt M."/>
            <person name="Ter Horst A."/>
            <person name="Brankovics B."/>
            <person name="Houterman P.M."/>
            <person name="Arie T."/>
            <person name="Rep M."/>
        </authorList>
    </citation>
    <scope>NUCLEOTIDE SEQUENCE [LARGE SCALE GENOMIC DNA]</scope>
    <source>
        <strain evidence="3 4">Forc016</strain>
    </source>
</reference>
<dbReference type="SUPFAM" id="SSF57959">
    <property type="entry name" value="Leucine zipper domain"/>
    <property type="match status" value="1"/>
</dbReference>
<feature type="compositionally biased region" description="Polar residues" evidence="1">
    <location>
        <begin position="22"/>
        <end position="33"/>
    </location>
</feature>
<dbReference type="Proteomes" id="UP000219602">
    <property type="component" value="Chromosome RC"/>
</dbReference>
<dbReference type="PANTHER" id="PTHR39607">
    <property type="entry name" value="XANTHOCILLIN BIOSYNTHESIS CLUSTER TRANSCRIPTION FACTOR XANC-RELATED"/>
    <property type="match status" value="1"/>
</dbReference>
<feature type="domain" description="BZIP" evidence="2">
    <location>
        <begin position="48"/>
        <end position="63"/>
    </location>
</feature>
<feature type="compositionally biased region" description="Polar residues" evidence="1">
    <location>
        <begin position="188"/>
        <end position="197"/>
    </location>
</feature>
<dbReference type="AlphaFoldDB" id="A0A2H3G8B0"/>
<dbReference type="CDD" id="cd14688">
    <property type="entry name" value="bZIP_YAP"/>
    <property type="match status" value="1"/>
</dbReference>